<accession>A0ABR2WDM9</accession>
<evidence type="ECO:0000256" key="6">
    <source>
        <dbReference type="SAM" id="MobiDB-lite"/>
    </source>
</evidence>
<dbReference type="InterPro" id="IPR036236">
    <property type="entry name" value="Znf_C2H2_sf"/>
</dbReference>
<gene>
    <name evidence="8" type="primary">SUR1</name>
    <name evidence="8" type="ORF">K7432_017235</name>
</gene>
<feature type="domain" description="C2H2-type" evidence="7">
    <location>
        <begin position="431"/>
        <end position="455"/>
    </location>
</feature>
<evidence type="ECO:0000313" key="9">
    <source>
        <dbReference type="Proteomes" id="UP001479436"/>
    </source>
</evidence>
<feature type="domain" description="C2H2-type" evidence="7">
    <location>
        <begin position="341"/>
        <end position="370"/>
    </location>
</feature>
<dbReference type="Pfam" id="PF00096">
    <property type="entry name" value="zf-C2H2"/>
    <property type="match status" value="5"/>
</dbReference>
<dbReference type="GO" id="GO:0008270">
    <property type="term" value="F:zinc ion binding"/>
    <property type="evidence" value="ECO:0007669"/>
    <property type="project" value="UniProtKB-KW"/>
</dbReference>
<dbReference type="InterPro" id="IPR013087">
    <property type="entry name" value="Znf_C2H2_type"/>
</dbReference>
<comment type="caution">
    <text evidence="8">The sequence shown here is derived from an EMBL/GenBank/DDBJ whole genome shotgun (WGS) entry which is preliminary data.</text>
</comment>
<evidence type="ECO:0000256" key="1">
    <source>
        <dbReference type="ARBA" id="ARBA00022723"/>
    </source>
</evidence>
<evidence type="ECO:0000256" key="3">
    <source>
        <dbReference type="ARBA" id="ARBA00022771"/>
    </source>
</evidence>
<keyword evidence="3 5" id="KW-0863">Zinc-finger</keyword>
<keyword evidence="2" id="KW-0677">Repeat</keyword>
<dbReference type="SUPFAM" id="SSF57667">
    <property type="entry name" value="beta-beta-alpha zinc fingers"/>
    <property type="match status" value="5"/>
</dbReference>
<protein>
    <submittedName>
        <fullName evidence="8">Zinc-finger protein</fullName>
    </submittedName>
</protein>
<dbReference type="Gene3D" id="3.30.160.60">
    <property type="entry name" value="Classic Zinc Finger"/>
    <property type="match status" value="9"/>
</dbReference>
<sequence>ILESQNGLTRPTPIYTQQRNEEPHPSDLQLGSLKLVSPVLDSTPSSRNNSPRSPLYVPQAEIYTSNHPKQVTPKTQMSSSHSESNLSILPDKILPMPGDTSTKLFDNRISLQPFNVEERREKVAVLPNSETQRLPSQSSIIEITPSSNSGLSIPSLLSNMDEPPKPKERVEKRKADEISESRCLWATCVAIFKSLDELIPHLCKLHVAGRSKGFFCRWEGCDQERTDSEDLIQHLCTDHLGARHYQHRCMWKNCGESYDTFDELTGHVSEIHIGSGKSQYVCLWTDCERNERPFTQRQKVMRHVQTHTGDKPFQCTVCEKRFSESSIMTQHMRIHTGEKPFKCTEPNCGREFSISGALTIHQRTHTGEKPFKCKFDECDKRFSESSNLTKHLRVHTGERPFKCPITSCEKRFSRPDQVTRHQRTHTGEKPYKCPITDCGKSFANANTRTNHLKHH</sequence>
<reference evidence="8 9" key="1">
    <citation type="submission" date="2023-04" db="EMBL/GenBank/DDBJ databases">
        <title>Genome of Basidiobolus ranarum AG-B5.</title>
        <authorList>
            <person name="Stajich J.E."/>
            <person name="Carter-House D."/>
            <person name="Gryganskyi A."/>
        </authorList>
    </citation>
    <scope>NUCLEOTIDE SEQUENCE [LARGE SCALE GENOMIC DNA]</scope>
    <source>
        <strain evidence="8 9">AG-B5</strain>
    </source>
</reference>
<dbReference type="Proteomes" id="UP001479436">
    <property type="component" value="Unassembled WGS sequence"/>
</dbReference>
<dbReference type="InterPro" id="IPR056436">
    <property type="entry name" value="Znf-C2H2_ZIC1-5/GLI1-3-like"/>
</dbReference>
<dbReference type="PANTHER" id="PTHR19818:SF163">
    <property type="entry name" value="C2H2-TYPE DOMAIN-CONTAINING PROTEIN"/>
    <property type="match status" value="1"/>
</dbReference>
<keyword evidence="9" id="KW-1185">Reference proteome</keyword>
<dbReference type="SMART" id="SM00355">
    <property type="entry name" value="ZnF_C2H2"/>
    <property type="match status" value="9"/>
</dbReference>
<feature type="compositionally biased region" description="Low complexity" evidence="6">
    <location>
        <begin position="44"/>
        <end position="54"/>
    </location>
</feature>
<keyword evidence="4" id="KW-0862">Zinc</keyword>
<dbReference type="InterPro" id="IPR050329">
    <property type="entry name" value="GLI_C2H2-zinc-finger"/>
</dbReference>
<feature type="domain" description="C2H2-type" evidence="7">
    <location>
        <begin position="401"/>
        <end position="430"/>
    </location>
</feature>
<evidence type="ECO:0000259" key="7">
    <source>
        <dbReference type="PROSITE" id="PS50157"/>
    </source>
</evidence>
<feature type="non-terminal residue" evidence="8">
    <location>
        <position position="1"/>
    </location>
</feature>
<dbReference type="Pfam" id="PF23561">
    <property type="entry name" value="zf-C2H2_15"/>
    <property type="match status" value="1"/>
</dbReference>
<keyword evidence="1" id="KW-0479">Metal-binding</keyword>
<name>A0ABR2WDM9_9FUNG</name>
<feature type="domain" description="C2H2-type" evidence="7">
    <location>
        <begin position="371"/>
        <end position="400"/>
    </location>
</feature>
<dbReference type="EMBL" id="JASJQH010003500">
    <property type="protein sequence ID" value="KAK9759600.1"/>
    <property type="molecule type" value="Genomic_DNA"/>
</dbReference>
<proteinExistence type="predicted"/>
<organism evidence="8 9">
    <name type="scientific">Basidiobolus ranarum</name>
    <dbReference type="NCBI Taxonomy" id="34480"/>
    <lineage>
        <taxon>Eukaryota</taxon>
        <taxon>Fungi</taxon>
        <taxon>Fungi incertae sedis</taxon>
        <taxon>Zoopagomycota</taxon>
        <taxon>Entomophthoromycotina</taxon>
        <taxon>Basidiobolomycetes</taxon>
        <taxon>Basidiobolales</taxon>
        <taxon>Basidiobolaceae</taxon>
        <taxon>Basidiobolus</taxon>
    </lineage>
</organism>
<evidence type="ECO:0000256" key="4">
    <source>
        <dbReference type="ARBA" id="ARBA00022833"/>
    </source>
</evidence>
<feature type="domain" description="C2H2-type" evidence="7">
    <location>
        <begin position="313"/>
        <end position="340"/>
    </location>
</feature>
<evidence type="ECO:0000313" key="8">
    <source>
        <dbReference type="EMBL" id="KAK9759600.1"/>
    </source>
</evidence>
<feature type="region of interest" description="Disordered" evidence="6">
    <location>
        <begin position="1"/>
        <end position="55"/>
    </location>
</feature>
<feature type="domain" description="C2H2-type" evidence="7">
    <location>
        <begin position="247"/>
        <end position="277"/>
    </location>
</feature>
<feature type="compositionally biased region" description="Polar residues" evidence="6">
    <location>
        <begin position="1"/>
        <end position="18"/>
    </location>
</feature>
<evidence type="ECO:0000256" key="2">
    <source>
        <dbReference type="ARBA" id="ARBA00022737"/>
    </source>
</evidence>
<evidence type="ECO:0000256" key="5">
    <source>
        <dbReference type="PROSITE-ProRule" id="PRU00042"/>
    </source>
</evidence>
<dbReference type="PANTHER" id="PTHR19818">
    <property type="entry name" value="ZINC FINGER PROTEIN ZIC AND GLI"/>
    <property type="match status" value="1"/>
</dbReference>
<dbReference type="PROSITE" id="PS00028">
    <property type="entry name" value="ZINC_FINGER_C2H2_1"/>
    <property type="match status" value="6"/>
</dbReference>
<feature type="domain" description="C2H2-type" evidence="7">
    <location>
        <begin position="285"/>
        <end position="312"/>
    </location>
</feature>
<dbReference type="PROSITE" id="PS50157">
    <property type="entry name" value="ZINC_FINGER_C2H2_2"/>
    <property type="match status" value="7"/>
</dbReference>